<dbReference type="Proteomes" id="UP000887581">
    <property type="component" value="Unplaced"/>
</dbReference>
<dbReference type="PANTHER" id="PTHR12806">
    <property type="entry name" value="EAP30 SUBUNIT OF ELL COMPLEX"/>
    <property type="match status" value="1"/>
</dbReference>
<dbReference type="Pfam" id="PF04157">
    <property type="entry name" value="EAP30"/>
    <property type="match status" value="1"/>
</dbReference>
<organism evidence="4 5">
    <name type="scientific">Setaria digitata</name>
    <dbReference type="NCBI Taxonomy" id="48799"/>
    <lineage>
        <taxon>Eukaryota</taxon>
        <taxon>Metazoa</taxon>
        <taxon>Ecdysozoa</taxon>
        <taxon>Nematoda</taxon>
        <taxon>Chromadorea</taxon>
        <taxon>Rhabditida</taxon>
        <taxon>Spirurina</taxon>
        <taxon>Spiruromorpha</taxon>
        <taxon>Filarioidea</taxon>
        <taxon>Setariidae</taxon>
        <taxon>Setaria</taxon>
    </lineage>
</organism>
<dbReference type="FunFam" id="1.10.10.10:FF:000632">
    <property type="entry name" value="Vacuolar-sorting protein SNF8"/>
    <property type="match status" value="1"/>
</dbReference>
<dbReference type="GO" id="GO:0000814">
    <property type="term" value="C:ESCRT II complex"/>
    <property type="evidence" value="ECO:0007669"/>
    <property type="project" value="InterPro"/>
</dbReference>
<dbReference type="AlphaFoldDB" id="A0A915Q3X3"/>
<comment type="similarity">
    <text evidence="1">Belongs to the SNF8 family.</text>
</comment>
<name>A0A915Q3X3_9BILA</name>
<accession>A0A915Q3X3</accession>
<dbReference type="GO" id="GO:0043328">
    <property type="term" value="P:protein transport to vacuole involved in ubiquitin-dependent protein catabolic process via the multivesicular body sorting pathway"/>
    <property type="evidence" value="ECO:0007669"/>
    <property type="project" value="TreeGrafter"/>
</dbReference>
<keyword evidence="4" id="KW-1185">Reference proteome</keyword>
<dbReference type="InterPro" id="IPR040608">
    <property type="entry name" value="Snf8/Vps36"/>
</dbReference>
<evidence type="ECO:0000256" key="1">
    <source>
        <dbReference type="ARBA" id="ARBA00009834"/>
    </source>
</evidence>
<dbReference type="InterPro" id="IPR016689">
    <property type="entry name" value="ESCRT-2_cplx_Snf8"/>
</dbReference>
<dbReference type="SUPFAM" id="SSF46785">
    <property type="entry name" value="Winged helix' DNA-binding domain"/>
    <property type="match status" value="2"/>
</dbReference>
<dbReference type="Gene3D" id="6.10.140.180">
    <property type="match status" value="1"/>
</dbReference>
<dbReference type="FunFam" id="1.10.10.10:FF:000085">
    <property type="entry name" value="Vacuolar-sorting protein SNF8"/>
    <property type="match status" value="1"/>
</dbReference>
<dbReference type="InterPro" id="IPR036388">
    <property type="entry name" value="WH-like_DNA-bd_sf"/>
</dbReference>
<evidence type="ECO:0000313" key="5">
    <source>
        <dbReference type="WBParaSite" id="sdigi.contig7.g852.t1"/>
    </source>
</evidence>
<reference evidence="5" key="1">
    <citation type="submission" date="2022-11" db="UniProtKB">
        <authorList>
            <consortium name="WormBaseParasite"/>
        </authorList>
    </citation>
    <scope>IDENTIFICATION</scope>
</reference>
<dbReference type="InterPro" id="IPR036390">
    <property type="entry name" value="WH_DNA-bd_sf"/>
</dbReference>
<protein>
    <recommendedName>
        <fullName evidence="2">Vacuolar-sorting protein SNF8</fullName>
    </recommendedName>
    <alternativeName>
        <fullName evidence="3">ESCRT-II complex subunit VPS22</fullName>
    </alternativeName>
</protein>
<evidence type="ECO:0000256" key="3">
    <source>
        <dbReference type="ARBA" id="ARBA00030097"/>
    </source>
</evidence>
<sequence>MSETANELPCARCKTLTIYSCYYRPLTSLEASYQEAIKLMATRRRGVGVGVVQQKKDLQTKFQAKGAELASEQLNQFSQELAIFQTKLEEFAHKHRDEIRRNAQFRRHFQDMCASVGVDPLASSKGFWAEKLGVGDFYYELAVQIVEVCLSTNHINGGVMTVEELRNRLMRSRARTRRDTVTIDDILRAVDKLKVLGNGFELIALGSGRFLVQSVPGELSMDDSRVLQLAEDAAYVTKELIMDRLRWDERRIDVVLEHLVKEGIAWVDNQSTDTIQYWIPSLFLQQRSHSSSSTSMSDSIASALY</sequence>
<dbReference type="Gene3D" id="1.10.10.10">
    <property type="entry name" value="Winged helix-like DNA-binding domain superfamily/Winged helix DNA-binding domain"/>
    <property type="match status" value="2"/>
</dbReference>
<evidence type="ECO:0000313" key="4">
    <source>
        <dbReference type="Proteomes" id="UP000887581"/>
    </source>
</evidence>
<dbReference type="WBParaSite" id="sdigi.contig7.g852.t1">
    <property type="protein sequence ID" value="sdigi.contig7.g852.t1"/>
    <property type="gene ID" value="sdigi.contig7.g852"/>
</dbReference>
<dbReference type="PANTHER" id="PTHR12806:SF0">
    <property type="entry name" value="VACUOLAR-SORTING PROTEIN SNF8"/>
    <property type="match status" value="1"/>
</dbReference>
<proteinExistence type="inferred from homology"/>
<evidence type="ECO:0000256" key="2">
    <source>
        <dbReference type="ARBA" id="ARBA00017052"/>
    </source>
</evidence>